<dbReference type="Proteomes" id="UP000326396">
    <property type="component" value="Linkage Group LG2"/>
</dbReference>
<sequence>MLDSIHKDVDEKGEWKNEQLLLIKMTDGIPLIITLSGFRHTYGSRMMSKFDKLEKFEGWDFKRWKKKMHFLLTILKVVYVFSTPIPELLEDGNLDQIRKQSKLENDNYICLGHILNGMCDALFNVYQNLETAKVLWDAQEAKFMAEDSSSK</sequence>
<dbReference type="AlphaFoldDB" id="A0A5N6NDX0"/>
<organism evidence="1 2">
    <name type="scientific">Mikania micrantha</name>
    <name type="common">bitter vine</name>
    <dbReference type="NCBI Taxonomy" id="192012"/>
    <lineage>
        <taxon>Eukaryota</taxon>
        <taxon>Viridiplantae</taxon>
        <taxon>Streptophyta</taxon>
        <taxon>Embryophyta</taxon>
        <taxon>Tracheophyta</taxon>
        <taxon>Spermatophyta</taxon>
        <taxon>Magnoliopsida</taxon>
        <taxon>eudicotyledons</taxon>
        <taxon>Gunneridae</taxon>
        <taxon>Pentapetalae</taxon>
        <taxon>asterids</taxon>
        <taxon>campanulids</taxon>
        <taxon>Asterales</taxon>
        <taxon>Asteraceae</taxon>
        <taxon>Asteroideae</taxon>
        <taxon>Heliantheae alliance</taxon>
        <taxon>Eupatorieae</taxon>
        <taxon>Mikania</taxon>
    </lineage>
</organism>
<gene>
    <name evidence="1" type="ORF">E3N88_23041</name>
</gene>
<evidence type="ECO:0000313" key="2">
    <source>
        <dbReference type="Proteomes" id="UP000326396"/>
    </source>
</evidence>
<dbReference type="PANTHER" id="PTHR47592">
    <property type="entry name" value="PBF68 PROTEIN"/>
    <property type="match status" value="1"/>
</dbReference>
<comment type="caution">
    <text evidence="1">The sequence shown here is derived from an EMBL/GenBank/DDBJ whole genome shotgun (WGS) entry which is preliminary data.</text>
</comment>
<dbReference type="OrthoDB" id="1717187at2759"/>
<accession>A0A5N6NDX0</accession>
<proteinExistence type="predicted"/>
<name>A0A5N6NDX0_9ASTR</name>
<evidence type="ECO:0008006" key="3">
    <source>
        <dbReference type="Google" id="ProtNLM"/>
    </source>
</evidence>
<protein>
    <recommendedName>
        <fullName evidence="3">Zinc finger, CCHC-type</fullName>
    </recommendedName>
</protein>
<keyword evidence="2" id="KW-1185">Reference proteome</keyword>
<evidence type="ECO:0000313" key="1">
    <source>
        <dbReference type="EMBL" id="KAD4585440.1"/>
    </source>
</evidence>
<dbReference type="PANTHER" id="PTHR47592:SF29">
    <property type="entry name" value="ZINC FINGER, CCHC-TYPE"/>
    <property type="match status" value="1"/>
</dbReference>
<reference evidence="1 2" key="1">
    <citation type="submission" date="2019-05" db="EMBL/GenBank/DDBJ databases">
        <title>Mikania micrantha, genome provides insights into the molecular mechanism of rapid growth.</title>
        <authorList>
            <person name="Liu B."/>
        </authorList>
    </citation>
    <scope>NUCLEOTIDE SEQUENCE [LARGE SCALE GENOMIC DNA]</scope>
    <source>
        <strain evidence="1">NLD-2019</strain>
        <tissue evidence="1">Leaf</tissue>
    </source>
</reference>
<dbReference type="EMBL" id="SZYD01000012">
    <property type="protein sequence ID" value="KAD4585440.1"/>
    <property type="molecule type" value="Genomic_DNA"/>
</dbReference>